<protein>
    <submittedName>
        <fullName evidence="2">Uncharacterized protein</fullName>
    </submittedName>
</protein>
<proteinExistence type="predicted"/>
<comment type="caution">
    <text evidence="2">The sequence shown here is derived from an EMBL/GenBank/DDBJ whole genome shotgun (WGS) entry which is preliminary data.</text>
</comment>
<dbReference type="EMBL" id="LAZR01025450">
    <property type="protein sequence ID" value="KKL71883.1"/>
    <property type="molecule type" value="Genomic_DNA"/>
</dbReference>
<sequence length="38" mass="4565">MSREDIRNQINAYEEKIAKLEEEVSKKELSIKKRNKES</sequence>
<organism evidence="2">
    <name type="scientific">marine sediment metagenome</name>
    <dbReference type="NCBI Taxonomy" id="412755"/>
    <lineage>
        <taxon>unclassified sequences</taxon>
        <taxon>metagenomes</taxon>
        <taxon>ecological metagenomes</taxon>
    </lineage>
</organism>
<reference evidence="2" key="1">
    <citation type="journal article" date="2015" name="Nature">
        <title>Complex archaea that bridge the gap between prokaryotes and eukaryotes.</title>
        <authorList>
            <person name="Spang A."/>
            <person name="Saw J.H."/>
            <person name="Jorgensen S.L."/>
            <person name="Zaremba-Niedzwiedzka K."/>
            <person name="Martijn J."/>
            <person name="Lind A.E."/>
            <person name="van Eijk R."/>
            <person name="Schleper C."/>
            <person name="Guy L."/>
            <person name="Ettema T.J."/>
        </authorList>
    </citation>
    <scope>NUCLEOTIDE SEQUENCE</scope>
</reference>
<evidence type="ECO:0000313" key="2">
    <source>
        <dbReference type="EMBL" id="KKL71883.1"/>
    </source>
</evidence>
<keyword evidence="1" id="KW-0175">Coiled coil</keyword>
<evidence type="ECO:0000256" key="1">
    <source>
        <dbReference type="SAM" id="Coils"/>
    </source>
</evidence>
<feature type="coiled-coil region" evidence="1">
    <location>
        <begin position="3"/>
        <end position="37"/>
    </location>
</feature>
<dbReference type="AlphaFoldDB" id="A0A0F9ECT6"/>
<gene>
    <name evidence="2" type="ORF">LCGC14_2090480</name>
</gene>
<accession>A0A0F9ECT6</accession>
<name>A0A0F9ECT6_9ZZZZ</name>